<gene>
    <name evidence="2" type="ORF">ACFSL2_16490</name>
</gene>
<keyword evidence="1" id="KW-0472">Membrane</keyword>
<evidence type="ECO:0008006" key="4">
    <source>
        <dbReference type="Google" id="ProtNLM"/>
    </source>
</evidence>
<keyword evidence="3" id="KW-1185">Reference proteome</keyword>
<dbReference type="Proteomes" id="UP001597338">
    <property type="component" value="Unassembled WGS sequence"/>
</dbReference>
<keyword evidence="1" id="KW-0812">Transmembrane</keyword>
<feature type="transmembrane region" description="Helical" evidence="1">
    <location>
        <begin position="225"/>
        <end position="253"/>
    </location>
</feature>
<protein>
    <recommendedName>
        <fullName evidence="4">WXG100 family type VII secretion target</fullName>
    </recommendedName>
</protein>
<comment type="caution">
    <text evidence="2">The sequence shown here is derived from an EMBL/GenBank/DDBJ whole genome shotgun (WGS) entry which is preliminary data.</text>
</comment>
<reference evidence="3" key="1">
    <citation type="journal article" date="2019" name="Int. J. Syst. Evol. Microbiol.">
        <title>The Global Catalogue of Microorganisms (GCM) 10K type strain sequencing project: providing services to taxonomists for standard genome sequencing and annotation.</title>
        <authorList>
            <consortium name="The Broad Institute Genomics Platform"/>
            <consortium name="The Broad Institute Genome Sequencing Center for Infectious Disease"/>
            <person name="Wu L."/>
            <person name="Ma J."/>
        </authorList>
    </citation>
    <scope>NUCLEOTIDE SEQUENCE [LARGE SCALE GENOMIC DNA]</scope>
    <source>
        <strain evidence="3">CCM 7043</strain>
    </source>
</reference>
<organism evidence="2 3">
    <name type="scientific">Promicromonospora aerolata</name>
    <dbReference type="NCBI Taxonomy" id="195749"/>
    <lineage>
        <taxon>Bacteria</taxon>
        <taxon>Bacillati</taxon>
        <taxon>Actinomycetota</taxon>
        <taxon>Actinomycetes</taxon>
        <taxon>Micrococcales</taxon>
        <taxon>Promicromonosporaceae</taxon>
        <taxon>Promicromonospora</taxon>
    </lineage>
</organism>
<proteinExistence type="predicted"/>
<keyword evidence="1" id="KW-1133">Transmembrane helix</keyword>
<dbReference type="RefSeq" id="WP_377198875.1">
    <property type="nucleotide sequence ID" value="NZ_JBHUHF010000001.1"/>
</dbReference>
<evidence type="ECO:0000256" key="1">
    <source>
        <dbReference type="SAM" id="Phobius"/>
    </source>
</evidence>
<evidence type="ECO:0000313" key="3">
    <source>
        <dbReference type="Proteomes" id="UP001597338"/>
    </source>
</evidence>
<feature type="transmembrane region" description="Helical" evidence="1">
    <location>
        <begin position="273"/>
        <end position="292"/>
    </location>
</feature>
<sequence>MTSPHQALVMADEIAEIPGDADGILAQAKKYTDMAEIVSRAAQDLRLITDNPERYSALSTDKWLAKTEEVIPKIEQVKGRYEVAGTELAAFAGVLSEAQSTARSSVNTRNSHVDDLQRLQGQIMEAGAQPLPRPGDDGPTPAEEVNRLEGAAEPHITAITSAHSAWQTAKENVDDRAETAEEALNDVIDNDGLSDGVLDEITNAIDSFVDWAAPVLKILKNVLTVLAAVVGILSIFFPVLAPLALALAVATFALSLTLAATGNGTWADVAWDAVGLLSFGIGAAAGGMVKGARSMLQMNRTMRLTQLATRRGTGLSRAVVQQGGRVSRNFDRAMRHGLRLDADPRLMTYVRNPRLAADVLRNGSVDGARFAQVAQNATRGRTGGTDLIPMANANLGRWMENGNNLLGGVGLSGWQAHQATGDLVGADGK</sequence>
<name>A0ABW4VA39_9MICO</name>
<accession>A0ABW4VA39</accession>
<evidence type="ECO:0000313" key="2">
    <source>
        <dbReference type="EMBL" id="MFD2027112.1"/>
    </source>
</evidence>
<dbReference type="EMBL" id="JBHUHF010000001">
    <property type="protein sequence ID" value="MFD2027112.1"/>
    <property type="molecule type" value="Genomic_DNA"/>
</dbReference>